<organism evidence="1 2">
    <name type="scientific">Trichuris muris</name>
    <name type="common">Mouse whipworm</name>
    <dbReference type="NCBI Taxonomy" id="70415"/>
    <lineage>
        <taxon>Eukaryota</taxon>
        <taxon>Metazoa</taxon>
        <taxon>Ecdysozoa</taxon>
        <taxon>Nematoda</taxon>
        <taxon>Enoplea</taxon>
        <taxon>Dorylaimia</taxon>
        <taxon>Trichinellida</taxon>
        <taxon>Trichuridae</taxon>
        <taxon>Trichuris</taxon>
    </lineage>
</organism>
<sequence>MPTTVSVPAFNAEDPDFCGMPEEVLASFRDFIFKAATIACYLSAKDGAESDSAGLFISLMRVFFDFDLVYSQCVLKPQRLEVTPEAMKAMLELHEAPEFKHDLLGSIIVGTSIMLIV</sequence>
<dbReference type="Proteomes" id="UP000046395">
    <property type="component" value="Unassembled WGS sequence"/>
</dbReference>
<dbReference type="AlphaFoldDB" id="A0A5S6R5N2"/>
<reference evidence="2" key="1">
    <citation type="submission" date="2019-12" db="UniProtKB">
        <authorList>
            <consortium name="WormBaseParasite"/>
        </authorList>
    </citation>
    <scope>IDENTIFICATION</scope>
</reference>
<evidence type="ECO:0000313" key="2">
    <source>
        <dbReference type="WBParaSite" id="TMUE_3000014579.1"/>
    </source>
</evidence>
<proteinExistence type="predicted"/>
<evidence type="ECO:0000313" key="1">
    <source>
        <dbReference type="Proteomes" id="UP000046395"/>
    </source>
</evidence>
<name>A0A5S6R5N2_TRIMR</name>
<protein>
    <submittedName>
        <fullName evidence="2">Uncharacterized protein</fullName>
    </submittedName>
</protein>
<dbReference type="WBParaSite" id="TMUE_3000014579.1">
    <property type="protein sequence ID" value="TMUE_3000014579.1"/>
    <property type="gene ID" value="WBGene00290589"/>
</dbReference>
<accession>A0A5S6R5N2</accession>
<keyword evidence="1" id="KW-1185">Reference proteome</keyword>